<dbReference type="GO" id="GO:0035091">
    <property type="term" value="F:phosphatidylinositol binding"/>
    <property type="evidence" value="ECO:0007669"/>
    <property type="project" value="EnsemblProtists"/>
</dbReference>
<dbReference type="InterPro" id="IPR013606">
    <property type="entry name" value="I-BAR_dom"/>
</dbReference>
<feature type="domain" description="IMD" evidence="5">
    <location>
        <begin position="1"/>
        <end position="239"/>
    </location>
</feature>
<dbReference type="InterPro" id="IPR001452">
    <property type="entry name" value="SH3_domain"/>
</dbReference>
<evidence type="ECO:0000256" key="2">
    <source>
        <dbReference type="PROSITE-ProRule" id="PRU00192"/>
    </source>
</evidence>
<dbReference type="GO" id="GO:0140028">
    <property type="term" value="P:pore formation during contractile vacuole discharge"/>
    <property type="evidence" value="ECO:0007669"/>
    <property type="project" value="EnsemblProtists"/>
</dbReference>
<dbReference type="SUPFAM" id="SSF50044">
    <property type="entry name" value="SH3-domain"/>
    <property type="match status" value="1"/>
</dbReference>
<dbReference type="GO" id="GO:0010324">
    <property type="term" value="P:membrane invagination"/>
    <property type="evidence" value="ECO:0007669"/>
    <property type="project" value="EnsemblProtists"/>
</dbReference>
<dbReference type="GO" id="GO:0005829">
    <property type="term" value="C:cytosol"/>
    <property type="evidence" value="ECO:0007669"/>
    <property type="project" value="TreeGrafter"/>
</dbReference>
<evidence type="ECO:0000259" key="5">
    <source>
        <dbReference type="PROSITE" id="PS51338"/>
    </source>
</evidence>
<dbReference type="Pfam" id="PF08397">
    <property type="entry name" value="IMD"/>
    <property type="match status" value="1"/>
</dbReference>
<evidence type="ECO:0000259" key="4">
    <source>
        <dbReference type="PROSITE" id="PS50002"/>
    </source>
</evidence>
<dbReference type="GO" id="GO:0000281">
    <property type="term" value="P:mitotic cytokinesis"/>
    <property type="evidence" value="ECO:0007669"/>
    <property type="project" value="EnsemblProtists"/>
</dbReference>
<dbReference type="PROSITE" id="PS50002">
    <property type="entry name" value="SH3"/>
    <property type="match status" value="1"/>
</dbReference>
<dbReference type="KEGG" id="dfa:DFA_01408"/>
<dbReference type="Proteomes" id="UP000007797">
    <property type="component" value="Unassembled WGS sequence"/>
</dbReference>
<dbReference type="InterPro" id="IPR036028">
    <property type="entry name" value="SH3-like_dom_sf"/>
</dbReference>
<dbReference type="GO" id="GO:0072583">
    <property type="term" value="P:clathrin-dependent endocytosis"/>
    <property type="evidence" value="ECO:0007669"/>
    <property type="project" value="EnsemblProtists"/>
</dbReference>
<gene>
    <name evidence="6" type="ORF">DFA_01408</name>
</gene>
<dbReference type="Pfam" id="PF00018">
    <property type="entry name" value="SH3_1"/>
    <property type="match status" value="1"/>
</dbReference>
<sequence>MSNQAKKTNPVTENTLKTINNLKVNTPPLFTEIIRAANKYQQQLTALSQAGSVLSDTIGRLTVHNAGEFGDGLRKLADTIRELELKREEVAKTMLNDFITPCKQAIENDQKEVLTFEKNFKKDRDNMRQEILKLEAKTRKAGKKTTPEVLKQQITELNDKIKESDQLNSNKLKDVVLMERKKLATFLSQFNQFIDKDVELSNDTNAKFTNGLQCWRDLINAQSQLPSEVESLISKQERTLVQIQPQGGDADNYRISYAPGKVPNSGSGGYDTYESYDSYDNYDNYDNNAGGDYSQDYSAGAEMQARALYDYNSSEATDLNLRAGDIISVIQQDDGSGWTKGRDSYGNEGIFPSTYIEYC</sequence>
<dbReference type="GO" id="GO:0005905">
    <property type="term" value="C:clathrin-coated pit"/>
    <property type="evidence" value="ECO:0007669"/>
    <property type="project" value="EnsemblProtists"/>
</dbReference>
<dbReference type="Gene3D" id="1.20.1270.60">
    <property type="entry name" value="Arfaptin homology (AH) domain/BAR domain"/>
    <property type="match status" value="1"/>
</dbReference>
<dbReference type="GO" id="GO:0030838">
    <property type="term" value="P:positive regulation of actin filament polymerization"/>
    <property type="evidence" value="ECO:0007669"/>
    <property type="project" value="TreeGrafter"/>
</dbReference>
<dbReference type="PRINTS" id="PR00452">
    <property type="entry name" value="SH3DOMAIN"/>
</dbReference>
<dbReference type="SUPFAM" id="SSF103657">
    <property type="entry name" value="BAR/IMD domain-like"/>
    <property type="match status" value="1"/>
</dbReference>
<dbReference type="OMA" id="QERVMYG"/>
<dbReference type="GO" id="GO:0031164">
    <property type="term" value="C:contractile vacuolar membrane"/>
    <property type="evidence" value="ECO:0007669"/>
    <property type="project" value="EnsemblProtists"/>
</dbReference>
<dbReference type="GO" id="GO:0006909">
    <property type="term" value="P:phagocytosis"/>
    <property type="evidence" value="ECO:0007669"/>
    <property type="project" value="EnsemblProtists"/>
</dbReference>
<feature type="coiled-coil region" evidence="3">
    <location>
        <begin position="117"/>
        <end position="144"/>
    </location>
</feature>
<reference evidence="7" key="1">
    <citation type="journal article" date="2011" name="Genome Res.">
        <title>Phylogeny-wide analysis of social amoeba genomes highlights ancient origins for complex intercellular communication.</title>
        <authorList>
            <person name="Heidel A.J."/>
            <person name="Lawal H.M."/>
            <person name="Felder M."/>
            <person name="Schilde C."/>
            <person name="Helps N.R."/>
            <person name="Tunggal B."/>
            <person name="Rivero F."/>
            <person name="John U."/>
            <person name="Schleicher M."/>
            <person name="Eichinger L."/>
            <person name="Platzer M."/>
            <person name="Noegel A.A."/>
            <person name="Schaap P."/>
            <person name="Gloeckner G."/>
        </authorList>
    </citation>
    <scope>NUCLEOTIDE SEQUENCE [LARGE SCALE GENOMIC DNA]</scope>
    <source>
        <strain evidence="7">SH3</strain>
    </source>
</reference>
<evidence type="ECO:0000256" key="1">
    <source>
        <dbReference type="ARBA" id="ARBA00022443"/>
    </source>
</evidence>
<proteinExistence type="predicted"/>
<protein>
    <submittedName>
        <fullName evidence="6">SH3 domain-containing protein</fullName>
    </submittedName>
</protein>
<evidence type="ECO:0000313" key="6">
    <source>
        <dbReference type="EMBL" id="EGG21522.1"/>
    </source>
</evidence>
<dbReference type="GO" id="GO:0001891">
    <property type="term" value="C:phagocytic cup"/>
    <property type="evidence" value="ECO:0007669"/>
    <property type="project" value="EnsemblProtists"/>
</dbReference>
<keyword evidence="7" id="KW-1185">Reference proteome</keyword>
<dbReference type="GO" id="GO:0071476">
    <property type="term" value="P:cellular hypotonic response"/>
    <property type="evidence" value="ECO:0007669"/>
    <property type="project" value="EnsemblProtists"/>
</dbReference>
<dbReference type="InterPro" id="IPR027267">
    <property type="entry name" value="AH/BAR_dom_sf"/>
</dbReference>
<dbReference type="AlphaFoldDB" id="F4PSJ2"/>
<dbReference type="GO" id="GO:0051764">
    <property type="term" value="P:actin crosslink formation"/>
    <property type="evidence" value="ECO:0007669"/>
    <property type="project" value="TreeGrafter"/>
</dbReference>
<dbReference type="GO" id="GO:0031150">
    <property type="term" value="P:sorocarp stalk development"/>
    <property type="evidence" value="ECO:0007669"/>
    <property type="project" value="EnsemblProtists"/>
</dbReference>
<dbReference type="GO" id="GO:0042802">
    <property type="term" value="F:identical protein binding"/>
    <property type="evidence" value="ECO:0007669"/>
    <property type="project" value="EnsemblProtists"/>
</dbReference>
<dbReference type="GeneID" id="14873374"/>
<dbReference type="Gene3D" id="2.30.30.40">
    <property type="entry name" value="SH3 Domains"/>
    <property type="match status" value="1"/>
</dbReference>
<dbReference type="PANTHER" id="PTHR14206">
    <property type="entry name" value="BRAIN-SPECIFIC ANGIOGENESIS INHIBITOR 1-ASSOCIATED PROTEIN 2"/>
    <property type="match status" value="1"/>
</dbReference>
<dbReference type="OrthoDB" id="10254720at2759"/>
<dbReference type="GO" id="GO:0009992">
    <property type="term" value="P:intracellular water homeostasis"/>
    <property type="evidence" value="ECO:0007669"/>
    <property type="project" value="EnsemblProtists"/>
</dbReference>
<dbReference type="STRING" id="1054147.F4PSJ2"/>
<organism evidence="6 7">
    <name type="scientific">Cavenderia fasciculata</name>
    <name type="common">Slime mold</name>
    <name type="synonym">Dictyostelium fasciculatum</name>
    <dbReference type="NCBI Taxonomy" id="261658"/>
    <lineage>
        <taxon>Eukaryota</taxon>
        <taxon>Amoebozoa</taxon>
        <taxon>Evosea</taxon>
        <taxon>Eumycetozoa</taxon>
        <taxon>Dictyostelia</taxon>
        <taxon>Acytosteliales</taxon>
        <taxon>Cavenderiaceae</taxon>
        <taxon>Cavenderia</taxon>
    </lineage>
</organism>
<dbReference type="GO" id="GO:0007009">
    <property type="term" value="P:plasma membrane organization"/>
    <property type="evidence" value="ECO:0007669"/>
    <property type="project" value="InterPro"/>
</dbReference>
<name>F4PSJ2_CACFS</name>
<dbReference type="GO" id="GO:0051017">
    <property type="term" value="P:actin filament bundle assembly"/>
    <property type="evidence" value="ECO:0007669"/>
    <property type="project" value="TreeGrafter"/>
</dbReference>
<dbReference type="GO" id="GO:0032433">
    <property type="term" value="C:filopodium tip"/>
    <property type="evidence" value="ECO:0007669"/>
    <property type="project" value="EnsemblProtists"/>
</dbReference>
<accession>F4PSJ2</accession>
<dbReference type="PROSITE" id="PS51338">
    <property type="entry name" value="IMD"/>
    <property type="match status" value="1"/>
</dbReference>
<feature type="domain" description="SH3" evidence="4">
    <location>
        <begin position="300"/>
        <end position="359"/>
    </location>
</feature>
<keyword evidence="3" id="KW-0175">Coiled coil</keyword>
<dbReference type="EMBL" id="GL883010">
    <property type="protein sequence ID" value="EGG21522.1"/>
    <property type="molecule type" value="Genomic_DNA"/>
</dbReference>
<dbReference type="PANTHER" id="PTHR14206:SF7">
    <property type="entry name" value="INSULIN RECEPTOR SUBSTRATE 53 KDA, ISOFORM A"/>
    <property type="match status" value="1"/>
</dbReference>
<evidence type="ECO:0000256" key="3">
    <source>
        <dbReference type="SAM" id="Coils"/>
    </source>
</evidence>
<evidence type="ECO:0000313" key="7">
    <source>
        <dbReference type="Proteomes" id="UP000007797"/>
    </source>
</evidence>
<dbReference type="GO" id="GO:0005654">
    <property type="term" value="C:nucleoplasm"/>
    <property type="evidence" value="ECO:0007669"/>
    <property type="project" value="TreeGrafter"/>
</dbReference>
<dbReference type="SMART" id="SM00326">
    <property type="entry name" value="SH3"/>
    <property type="match status" value="1"/>
</dbReference>
<dbReference type="InterPro" id="IPR027681">
    <property type="entry name" value="IRSp53/IRTKS/Pinkbar"/>
</dbReference>
<dbReference type="RefSeq" id="XP_004359372.1">
    <property type="nucleotide sequence ID" value="XM_004359315.1"/>
</dbReference>
<keyword evidence="1 2" id="KW-0728">SH3 domain</keyword>